<protein>
    <submittedName>
        <fullName evidence="1">Uncharacterized protein</fullName>
    </submittedName>
</protein>
<name>A0ABV0GZ76_PAENI</name>
<comment type="caution">
    <text evidence="1">The sequence shown here is derived from an EMBL/GenBank/DDBJ whole genome shotgun (WGS) entry which is preliminary data.</text>
</comment>
<organism evidence="1 2">
    <name type="scientific">Paenarthrobacter nicotinovorans</name>
    <name type="common">Arthrobacter nicotinovorans</name>
    <dbReference type="NCBI Taxonomy" id="29320"/>
    <lineage>
        <taxon>Bacteria</taxon>
        <taxon>Bacillati</taxon>
        <taxon>Actinomycetota</taxon>
        <taxon>Actinomycetes</taxon>
        <taxon>Micrococcales</taxon>
        <taxon>Micrococcaceae</taxon>
        <taxon>Paenarthrobacter</taxon>
    </lineage>
</organism>
<accession>A0ABV0GZ76</accession>
<proteinExistence type="predicted"/>
<gene>
    <name evidence="1" type="ORF">V3C41_22285</name>
</gene>
<evidence type="ECO:0000313" key="2">
    <source>
        <dbReference type="Proteomes" id="UP001448614"/>
    </source>
</evidence>
<dbReference type="EMBL" id="JBBMFV010000004">
    <property type="protein sequence ID" value="MEO3943802.1"/>
    <property type="molecule type" value="Genomic_DNA"/>
</dbReference>
<keyword evidence="2" id="KW-1185">Reference proteome</keyword>
<dbReference type="Proteomes" id="UP001448614">
    <property type="component" value="Unassembled WGS sequence"/>
</dbReference>
<sequence length="111" mass="12802">MTQNLALPVLYDRMIERGIVDLEPWELLRGAQQAQRMKHTDEVFPGWNLIPFACRSDNDDVACWTGKNVVVVDDYDVMRDATGAAVRHQAAEYHSMDEWLIAAVRDFMEFD</sequence>
<evidence type="ECO:0000313" key="1">
    <source>
        <dbReference type="EMBL" id="MEO3943802.1"/>
    </source>
</evidence>
<dbReference type="RefSeq" id="WP_139183447.1">
    <property type="nucleotide sequence ID" value="NZ_JAVDRC010000002.1"/>
</dbReference>
<reference evidence="1 2" key="1">
    <citation type="journal article" date="2024" name="Appl. Microbiol. Biotechnol.">
        <title>Biosynthetic gene clusters with biotechnological applications in novel Antarctic isolates from Actinomycetota.</title>
        <authorList>
            <person name="Bruna P."/>
            <person name="Nunez-Montero K."/>
            <person name="Contreras M.J."/>
            <person name="Leal K."/>
            <person name="Garcia M."/>
            <person name="Abanto M."/>
            <person name="Barrientos L."/>
        </authorList>
    </citation>
    <scope>NUCLEOTIDE SEQUENCE [LARGE SCALE GENOMIC DNA]</scope>
    <source>
        <strain evidence="1 2">Se16.17</strain>
    </source>
</reference>